<dbReference type="InterPro" id="IPR052529">
    <property type="entry name" value="Bact_Transport_Assoc"/>
</dbReference>
<feature type="transmembrane region" description="Helical" evidence="1">
    <location>
        <begin position="41"/>
        <end position="58"/>
    </location>
</feature>
<organism evidence="2 3">
    <name type="scientific">Evansella vedderi</name>
    <dbReference type="NCBI Taxonomy" id="38282"/>
    <lineage>
        <taxon>Bacteria</taxon>
        <taxon>Bacillati</taxon>
        <taxon>Bacillota</taxon>
        <taxon>Bacilli</taxon>
        <taxon>Bacillales</taxon>
        <taxon>Bacillaceae</taxon>
        <taxon>Evansella</taxon>
    </lineage>
</organism>
<keyword evidence="1" id="KW-1133">Transmembrane helix</keyword>
<comment type="caution">
    <text evidence="2">The sequence shown here is derived from an EMBL/GenBank/DDBJ whole genome shotgun (WGS) entry which is preliminary data.</text>
</comment>
<evidence type="ECO:0000313" key="3">
    <source>
        <dbReference type="Proteomes" id="UP001230005"/>
    </source>
</evidence>
<proteinExistence type="predicted"/>
<dbReference type="PANTHER" id="PTHR30590">
    <property type="entry name" value="INNER MEMBRANE PROTEIN"/>
    <property type="match status" value="1"/>
</dbReference>
<gene>
    <name evidence="2" type="ORF">J2S74_000142</name>
</gene>
<keyword evidence="1" id="KW-0812">Transmembrane</keyword>
<feature type="transmembrane region" description="Helical" evidence="1">
    <location>
        <begin position="94"/>
        <end position="109"/>
    </location>
</feature>
<reference evidence="2 3" key="1">
    <citation type="submission" date="2023-07" db="EMBL/GenBank/DDBJ databases">
        <title>Genomic Encyclopedia of Type Strains, Phase IV (KMG-IV): sequencing the most valuable type-strain genomes for metagenomic binning, comparative biology and taxonomic classification.</title>
        <authorList>
            <person name="Goeker M."/>
        </authorList>
    </citation>
    <scope>NUCLEOTIDE SEQUENCE [LARGE SCALE GENOMIC DNA]</scope>
    <source>
        <strain evidence="2 3">DSM 9768</strain>
    </source>
</reference>
<evidence type="ECO:0000313" key="2">
    <source>
        <dbReference type="EMBL" id="MDQ0252770.1"/>
    </source>
</evidence>
<feature type="transmembrane region" description="Helical" evidence="1">
    <location>
        <begin position="70"/>
        <end position="88"/>
    </location>
</feature>
<name>A0ABT9ZPA1_9BACI</name>
<dbReference type="Proteomes" id="UP001230005">
    <property type="component" value="Unassembled WGS sequence"/>
</dbReference>
<feature type="transmembrane region" description="Helical" evidence="1">
    <location>
        <begin position="116"/>
        <end position="137"/>
    </location>
</feature>
<keyword evidence="3" id="KW-1185">Reference proteome</keyword>
<evidence type="ECO:0000256" key="1">
    <source>
        <dbReference type="SAM" id="Phobius"/>
    </source>
</evidence>
<protein>
    <submittedName>
        <fullName evidence="2">Membrane protein YeiB</fullName>
    </submittedName>
</protein>
<dbReference type="PANTHER" id="PTHR30590:SF3">
    <property type="entry name" value="HYPOTHETICAL MEMBRANE SPANNING PROTEIN"/>
    <property type="match status" value="1"/>
</dbReference>
<accession>A0ABT9ZPA1</accession>
<keyword evidence="1" id="KW-0472">Membrane</keyword>
<feature type="transmembrane region" description="Helical" evidence="1">
    <location>
        <begin position="184"/>
        <end position="205"/>
    </location>
</feature>
<dbReference type="EMBL" id="JAUSUG010000001">
    <property type="protein sequence ID" value="MDQ0252770.1"/>
    <property type="molecule type" value="Genomic_DNA"/>
</dbReference>
<sequence>MNMPLFQSPQLIFDLYVLPQQLTGSDLWIKILMDVLVENKFFSIFSFLFGLGFYIFMDRAEKRGDSYYSLYIRRLLTLALFGALHLVLLWYGDILLTYALAGFLLILFYKRKSKTILTFILFFTVTLIALLAINFLVPTEMLEQEINTLQTEGAGKVEEAIYHYNHSSYSEWLSYRFHNEVIPILQHMPFSILAALYMFLVGLYVGKRQLISHFTTHQKLAKRVWWMTLTIKHSFMYSNHSSPSTHSRFWNSK</sequence>